<dbReference type="GO" id="GO:0010150">
    <property type="term" value="P:leaf senescence"/>
    <property type="evidence" value="ECO:0007669"/>
    <property type="project" value="UniProtKB-ARBA"/>
</dbReference>
<dbReference type="PANTHER" id="PTHR33083:SF114">
    <property type="entry name" value="OS10G0481000 PROTEIN"/>
    <property type="match status" value="1"/>
</dbReference>
<evidence type="ECO:0000256" key="2">
    <source>
        <dbReference type="SAM" id="MobiDB-lite"/>
    </source>
</evidence>
<accession>A0A9D4U8V6</accession>
<dbReference type="PANTHER" id="PTHR33083">
    <property type="entry name" value="EXPRESSED PROTEIN"/>
    <property type="match status" value="1"/>
</dbReference>
<dbReference type="Proteomes" id="UP000886520">
    <property type="component" value="Chromosome 22"/>
</dbReference>
<dbReference type="InterPro" id="IPR007608">
    <property type="entry name" value="Senescence_reg_S40"/>
</dbReference>
<evidence type="ECO:0000313" key="4">
    <source>
        <dbReference type="Proteomes" id="UP000886520"/>
    </source>
</evidence>
<feature type="region of interest" description="Disordered" evidence="2">
    <location>
        <begin position="111"/>
        <end position="130"/>
    </location>
</feature>
<reference evidence="3" key="1">
    <citation type="submission" date="2021-01" db="EMBL/GenBank/DDBJ databases">
        <title>Adiantum capillus-veneris genome.</title>
        <authorList>
            <person name="Fang Y."/>
            <person name="Liao Q."/>
        </authorList>
    </citation>
    <scope>NUCLEOTIDE SEQUENCE</scope>
    <source>
        <strain evidence="3">H3</strain>
        <tissue evidence="3">Leaf</tissue>
    </source>
</reference>
<dbReference type="EMBL" id="JABFUD020000022">
    <property type="protein sequence ID" value="KAI5062684.1"/>
    <property type="molecule type" value="Genomic_DNA"/>
</dbReference>
<comment type="caution">
    <text evidence="3">The sequence shown here is derived from an EMBL/GenBank/DDBJ whole genome shotgun (WGS) entry which is preliminary data.</text>
</comment>
<evidence type="ECO:0000256" key="1">
    <source>
        <dbReference type="ARBA" id="ARBA00034773"/>
    </source>
</evidence>
<dbReference type="AlphaFoldDB" id="A0A9D4U8V6"/>
<sequence length="194" mass="21534">MAIQYAPFIHGDAFTQASALHIRLSNRSGPPLPQAANPQNEDISEEDIWEGAAMAAARASSSFNEKLLSSRSSQELTLVLHSPSSPVEIPILNRKSRMALYLQVQGVAYTEEEKQKEHDESKRELPNEGKVSWRCRQGPARVAPHVIVAHQDMASRKDLQVLAFSMTEGPGRTLKGRDLTNVRNAVWHTIGFPE</sequence>
<dbReference type="Pfam" id="PF04520">
    <property type="entry name" value="Senescence_reg"/>
    <property type="match status" value="1"/>
</dbReference>
<dbReference type="OrthoDB" id="672058at2759"/>
<feature type="compositionally biased region" description="Basic and acidic residues" evidence="2">
    <location>
        <begin position="111"/>
        <end position="127"/>
    </location>
</feature>
<gene>
    <name evidence="3" type="ORF">GOP47_0023223</name>
</gene>
<protein>
    <submittedName>
        <fullName evidence="3">Uncharacterized protein</fullName>
    </submittedName>
</protein>
<keyword evidence="4" id="KW-1185">Reference proteome</keyword>
<name>A0A9D4U8V6_ADICA</name>
<organism evidence="3 4">
    <name type="scientific">Adiantum capillus-veneris</name>
    <name type="common">Maidenhair fern</name>
    <dbReference type="NCBI Taxonomy" id="13818"/>
    <lineage>
        <taxon>Eukaryota</taxon>
        <taxon>Viridiplantae</taxon>
        <taxon>Streptophyta</taxon>
        <taxon>Embryophyta</taxon>
        <taxon>Tracheophyta</taxon>
        <taxon>Polypodiopsida</taxon>
        <taxon>Polypodiidae</taxon>
        <taxon>Polypodiales</taxon>
        <taxon>Pteridineae</taxon>
        <taxon>Pteridaceae</taxon>
        <taxon>Vittarioideae</taxon>
        <taxon>Adiantum</taxon>
    </lineage>
</organism>
<comment type="similarity">
    <text evidence="1">Belongs to the senescence regulator S40 family.</text>
</comment>
<proteinExistence type="inferred from homology"/>
<evidence type="ECO:0000313" key="3">
    <source>
        <dbReference type="EMBL" id="KAI5062684.1"/>
    </source>
</evidence>